<sequence length="102" mass="11445">MRGHNTATDFSLPGRHSAWLNILILITSVAYCPLFIVLKKISKFTFENNEFYILVTDPPKQNYMTTVQNGGPFRDGTQTIDVIGRNPLELSAINGVPLFESE</sequence>
<reference evidence="2" key="2">
    <citation type="submission" date="2020-11" db="EMBL/GenBank/DDBJ databases">
        <authorList>
            <person name="McCartney M.A."/>
            <person name="Auch B."/>
            <person name="Kono T."/>
            <person name="Mallez S."/>
            <person name="Becker A."/>
            <person name="Gohl D.M."/>
            <person name="Silverstein K.A.T."/>
            <person name="Koren S."/>
            <person name="Bechman K.B."/>
            <person name="Herman A."/>
            <person name="Abrahante J.E."/>
            <person name="Garbe J."/>
        </authorList>
    </citation>
    <scope>NUCLEOTIDE SEQUENCE</scope>
    <source>
        <strain evidence="2">Duluth1</strain>
        <tissue evidence="2">Whole animal</tissue>
    </source>
</reference>
<dbReference type="AlphaFoldDB" id="A0A9D4CWS6"/>
<evidence type="ECO:0000256" key="1">
    <source>
        <dbReference type="SAM" id="Phobius"/>
    </source>
</evidence>
<reference evidence="2" key="1">
    <citation type="journal article" date="2019" name="bioRxiv">
        <title>The Genome of the Zebra Mussel, Dreissena polymorpha: A Resource for Invasive Species Research.</title>
        <authorList>
            <person name="McCartney M.A."/>
            <person name="Auch B."/>
            <person name="Kono T."/>
            <person name="Mallez S."/>
            <person name="Zhang Y."/>
            <person name="Obille A."/>
            <person name="Becker A."/>
            <person name="Abrahante J.E."/>
            <person name="Garbe J."/>
            <person name="Badalamenti J.P."/>
            <person name="Herman A."/>
            <person name="Mangelson H."/>
            <person name="Liachko I."/>
            <person name="Sullivan S."/>
            <person name="Sone E.D."/>
            <person name="Koren S."/>
            <person name="Silverstein K.A.T."/>
            <person name="Beckman K.B."/>
            <person name="Gohl D.M."/>
        </authorList>
    </citation>
    <scope>NUCLEOTIDE SEQUENCE</scope>
    <source>
        <strain evidence="2">Duluth1</strain>
        <tissue evidence="2">Whole animal</tissue>
    </source>
</reference>
<keyword evidence="1" id="KW-0812">Transmembrane</keyword>
<feature type="transmembrane region" description="Helical" evidence="1">
    <location>
        <begin position="18"/>
        <end position="38"/>
    </location>
</feature>
<keyword evidence="3" id="KW-1185">Reference proteome</keyword>
<dbReference type="Proteomes" id="UP000828390">
    <property type="component" value="Unassembled WGS sequence"/>
</dbReference>
<evidence type="ECO:0000313" key="2">
    <source>
        <dbReference type="EMBL" id="KAH3734908.1"/>
    </source>
</evidence>
<keyword evidence="1" id="KW-1133">Transmembrane helix</keyword>
<gene>
    <name evidence="2" type="ORF">DPMN_041359</name>
</gene>
<proteinExistence type="predicted"/>
<name>A0A9D4CWS6_DREPO</name>
<evidence type="ECO:0000313" key="3">
    <source>
        <dbReference type="Proteomes" id="UP000828390"/>
    </source>
</evidence>
<comment type="caution">
    <text evidence="2">The sequence shown here is derived from an EMBL/GenBank/DDBJ whole genome shotgun (WGS) entry which is preliminary data.</text>
</comment>
<dbReference type="EMBL" id="JAIWYP010000011">
    <property type="protein sequence ID" value="KAH3734908.1"/>
    <property type="molecule type" value="Genomic_DNA"/>
</dbReference>
<organism evidence="2 3">
    <name type="scientific">Dreissena polymorpha</name>
    <name type="common">Zebra mussel</name>
    <name type="synonym">Mytilus polymorpha</name>
    <dbReference type="NCBI Taxonomy" id="45954"/>
    <lineage>
        <taxon>Eukaryota</taxon>
        <taxon>Metazoa</taxon>
        <taxon>Spiralia</taxon>
        <taxon>Lophotrochozoa</taxon>
        <taxon>Mollusca</taxon>
        <taxon>Bivalvia</taxon>
        <taxon>Autobranchia</taxon>
        <taxon>Heteroconchia</taxon>
        <taxon>Euheterodonta</taxon>
        <taxon>Imparidentia</taxon>
        <taxon>Neoheterodontei</taxon>
        <taxon>Myida</taxon>
        <taxon>Dreissenoidea</taxon>
        <taxon>Dreissenidae</taxon>
        <taxon>Dreissena</taxon>
    </lineage>
</organism>
<keyword evidence="1" id="KW-0472">Membrane</keyword>
<protein>
    <submittedName>
        <fullName evidence="2">Uncharacterized protein</fullName>
    </submittedName>
</protein>
<accession>A0A9D4CWS6</accession>